<keyword evidence="4" id="KW-1185">Reference proteome</keyword>
<dbReference type="Pfam" id="PF00534">
    <property type="entry name" value="Glycos_transf_1"/>
    <property type="match status" value="1"/>
</dbReference>
<dbReference type="GO" id="GO:0016740">
    <property type="term" value="F:transferase activity"/>
    <property type="evidence" value="ECO:0007669"/>
    <property type="project" value="UniProtKB-KW"/>
</dbReference>
<feature type="domain" description="Glycosyltransferase subfamily 4-like N-terminal" evidence="2">
    <location>
        <begin position="22"/>
        <end position="171"/>
    </location>
</feature>
<dbReference type="CDD" id="cd03808">
    <property type="entry name" value="GT4_CapM-like"/>
    <property type="match status" value="1"/>
</dbReference>
<protein>
    <submittedName>
        <fullName evidence="3">Glycosyl transferase family 1</fullName>
    </submittedName>
</protein>
<dbReference type="InterPro" id="IPR050194">
    <property type="entry name" value="Glycosyltransferase_grp1"/>
</dbReference>
<dbReference type="PANTHER" id="PTHR45947:SF3">
    <property type="entry name" value="SULFOQUINOVOSYL TRANSFERASE SQD2"/>
    <property type="match status" value="1"/>
</dbReference>
<reference evidence="4" key="1">
    <citation type="journal article" date="2019" name="Int. J. Syst. Evol. Microbiol.">
        <title>The Global Catalogue of Microorganisms (GCM) 10K type strain sequencing project: providing services to taxonomists for standard genome sequencing and annotation.</title>
        <authorList>
            <consortium name="The Broad Institute Genomics Platform"/>
            <consortium name="The Broad Institute Genome Sequencing Center for Infectious Disease"/>
            <person name="Wu L."/>
            <person name="Ma J."/>
        </authorList>
    </citation>
    <scope>NUCLEOTIDE SEQUENCE [LARGE SCALE GENOMIC DNA]</scope>
    <source>
        <strain evidence="4">CGMCC 1.15407</strain>
    </source>
</reference>
<keyword evidence="3" id="KW-0808">Transferase</keyword>
<feature type="domain" description="Glycosyl transferase family 1" evidence="1">
    <location>
        <begin position="202"/>
        <end position="348"/>
    </location>
</feature>
<comment type="caution">
    <text evidence="3">The sequence shown here is derived from an EMBL/GenBank/DDBJ whole genome shotgun (WGS) entry which is preliminary data.</text>
</comment>
<dbReference type="Proteomes" id="UP000647339">
    <property type="component" value="Unassembled WGS sequence"/>
</dbReference>
<evidence type="ECO:0000313" key="3">
    <source>
        <dbReference type="EMBL" id="GGF48007.1"/>
    </source>
</evidence>
<dbReference type="PANTHER" id="PTHR45947">
    <property type="entry name" value="SULFOQUINOVOSYL TRANSFERASE SQD2"/>
    <property type="match status" value="1"/>
</dbReference>
<evidence type="ECO:0000259" key="2">
    <source>
        <dbReference type="Pfam" id="PF13579"/>
    </source>
</evidence>
<dbReference type="RefSeq" id="WP_137404099.1">
    <property type="nucleotide sequence ID" value="NZ_BMIU01000028.1"/>
</dbReference>
<evidence type="ECO:0000259" key="1">
    <source>
        <dbReference type="Pfam" id="PF00534"/>
    </source>
</evidence>
<sequence>MPKLIRITTVPLSLKLLLSGQMKYMKAAGWDVQMVSAGGKEVNEIISKEGCEHQSIPFTRQITPLQDLVSLWKLYQLLKTEKPDIVHTHTPKAGLLGMLAAKLAGVKIRIHTVAGLPYVVTKDSKRKMLENAERWTFRYATHIWPNAHSLKSFIEKEKLARPEKLEVLGNGSSNGVDLVRFSRENLKENHLVAATMRVMPGENDFIILAVGRLVKDKGIQELVEAFLKSKIVNKSKLVLLGDYEQHLDPLDEDVIRKIEDHPRIVQVSWSDHVEHYLAISDVLVHASHREGFPNVILEAGAMQVPVICSDIPGNTDIVRNKKTGLVFPVKSVSVLKDALEFAYVKRESMQVLADVLFKEVVEKYDRRRMHALILEKYHRLTGHQ</sequence>
<dbReference type="EMBL" id="BMIU01000028">
    <property type="protein sequence ID" value="GGF48007.1"/>
    <property type="molecule type" value="Genomic_DNA"/>
</dbReference>
<dbReference type="SUPFAM" id="SSF53756">
    <property type="entry name" value="UDP-Glycosyltransferase/glycogen phosphorylase"/>
    <property type="match status" value="1"/>
</dbReference>
<gene>
    <name evidence="3" type="ORF">GCM10011339_40720</name>
</gene>
<dbReference type="Pfam" id="PF13579">
    <property type="entry name" value="Glyco_trans_4_4"/>
    <property type="match status" value="1"/>
</dbReference>
<dbReference type="InterPro" id="IPR028098">
    <property type="entry name" value="Glyco_trans_4-like_N"/>
</dbReference>
<dbReference type="InterPro" id="IPR001296">
    <property type="entry name" value="Glyco_trans_1"/>
</dbReference>
<evidence type="ECO:0000313" key="4">
    <source>
        <dbReference type="Proteomes" id="UP000647339"/>
    </source>
</evidence>
<organism evidence="3 4">
    <name type="scientific">Echinicola rosea</name>
    <dbReference type="NCBI Taxonomy" id="1807691"/>
    <lineage>
        <taxon>Bacteria</taxon>
        <taxon>Pseudomonadati</taxon>
        <taxon>Bacteroidota</taxon>
        <taxon>Cytophagia</taxon>
        <taxon>Cytophagales</taxon>
        <taxon>Cyclobacteriaceae</taxon>
        <taxon>Echinicola</taxon>
    </lineage>
</organism>
<name>A0ABQ1VAT9_9BACT</name>
<accession>A0ABQ1VAT9</accession>
<dbReference type="Gene3D" id="3.40.50.2000">
    <property type="entry name" value="Glycogen Phosphorylase B"/>
    <property type="match status" value="2"/>
</dbReference>
<proteinExistence type="predicted"/>